<dbReference type="PANTHER" id="PTHR37533:SF2">
    <property type="entry name" value="FLAGELLAR HOOK-LENGTH CONTROL PROTEIN"/>
    <property type="match status" value="1"/>
</dbReference>
<evidence type="ECO:0000313" key="4">
    <source>
        <dbReference type="Proteomes" id="UP001595692"/>
    </source>
</evidence>
<dbReference type="EMBL" id="JBHSAF010000007">
    <property type="protein sequence ID" value="MFC3913446.1"/>
    <property type="molecule type" value="Genomic_DNA"/>
</dbReference>
<dbReference type="RefSeq" id="WP_377151786.1">
    <property type="nucleotide sequence ID" value="NZ_JBHSAF010000007.1"/>
</dbReference>
<dbReference type="Gene3D" id="3.30.750.140">
    <property type="match status" value="1"/>
</dbReference>
<name>A0ABV8CNQ4_9GAMM</name>
<evidence type="ECO:0000259" key="2">
    <source>
        <dbReference type="Pfam" id="PF02120"/>
    </source>
</evidence>
<keyword evidence="3" id="KW-0282">Flagellum</keyword>
<keyword evidence="3" id="KW-0966">Cell projection</keyword>
<reference evidence="4" key="1">
    <citation type="journal article" date="2019" name="Int. J. Syst. Evol. Microbiol.">
        <title>The Global Catalogue of Microorganisms (GCM) 10K type strain sequencing project: providing services to taxonomists for standard genome sequencing and annotation.</title>
        <authorList>
            <consortium name="The Broad Institute Genomics Platform"/>
            <consortium name="The Broad Institute Genome Sequencing Center for Infectious Disease"/>
            <person name="Wu L."/>
            <person name="Ma J."/>
        </authorList>
    </citation>
    <scope>NUCLEOTIDE SEQUENCE [LARGE SCALE GENOMIC DNA]</scope>
    <source>
        <strain evidence="4">CCUG 54939</strain>
    </source>
</reference>
<feature type="region of interest" description="Disordered" evidence="1">
    <location>
        <begin position="328"/>
        <end position="365"/>
    </location>
</feature>
<dbReference type="PANTHER" id="PTHR37533">
    <property type="entry name" value="FLAGELLAR HOOK-LENGTH CONTROL PROTEIN"/>
    <property type="match status" value="1"/>
</dbReference>
<accession>A0ABV8CNQ4</accession>
<dbReference type="Pfam" id="PF02120">
    <property type="entry name" value="Flg_hook"/>
    <property type="match status" value="1"/>
</dbReference>
<dbReference type="InterPro" id="IPR021136">
    <property type="entry name" value="Flagellar_hook_control-like_C"/>
</dbReference>
<protein>
    <submittedName>
        <fullName evidence="3">Flagellar hook-length control protein FliK</fullName>
    </submittedName>
</protein>
<feature type="region of interest" description="Disordered" evidence="1">
    <location>
        <begin position="71"/>
        <end position="100"/>
    </location>
</feature>
<organism evidence="3 4">
    <name type="scientific">Pseudaeromonas sharmana</name>
    <dbReference type="NCBI Taxonomy" id="328412"/>
    <lineage>
        <taxon>Bacteria</taxon>
        <taxon>Pseudomonadati</taxon>
        <taxon>Pseudomonadota</taxon>
        <taxon>Gammaproteobacteria</taxon>
        <taxon>Aeromonadales</taxon>
        <taxon>Aeromonadaceae</taxon>
        <taxon>Pseudaeromonas</taxon>
    </lineage>
</organism>
<feature type="domain" description="Flagellar hook-length control protein-like C-terminal" evidence="2">
    <location>
        <begin position="245"/>
        <end position="326"/>
    </location>
</feature>
<gene>
    <name evidence="3" type="ORF">ACFOSS_08215</name>
</gene>
<sequence length="365" mass="38464">MAVNTLSVPTTAYAGMAGGEQRLQGVAAAADSTDSVSSDWLWSQLAEPVDVTAGAVMAEPASDAASLLSPEVTAQAEVSTDTGQHDAALPEPTTASASDHDGDVLAEEAGLLLSWQPVLLPQVRSLAVLGTGQQAGKTADATQALFALRHTETASLVSALPMTRATLESQMPGAVAPLPALESQMPAPLTASEGSRHEALLAAVPVMTAGTPQGVTLSRAEWSPVALPMDQSAQWGQQLVDTLKERVEMQVHQQVKQAHIRLDPPELGKLDLTVRVEGERVTVQLNAAHPAVREALIQSTERLRMALAPHHSGGVDVNVGQGERQGREALPWQEEAVLTGRRSRQASAEEEQASSGDWLRLDTRV</sequence>
<evidence type="ECO:0000256" key="1">
    <source>
        <dbReference type="SAM" id="MobiDB-lite"/>
    </source>
</evidence>
<proteinExistence type="predicted"/>
<keyword evidence="3" id="KW-0969">Cilium</keyword>
<dbReference type="InterPro" id="IPR038610">
    <property type="entry name" value="FliK-like_C_sf"/>
</dbReference>
<keyword evidence="4" id="KW-1185">Reference proteome</keyword>
<dbReference type="CDD" id="cd17470">
    <property type="entry name" value="T3SS_Flik_C"/>
    <property type="match status" value="1"/>
</dbReference>
<evidence type="ECO:0000313" key="3">
    <source>
        <dbReference type="EMBL" id="MFC3913446.1"/>
    </source>
</evidence>
<dbReference type="Proteomes" id="UP001595692">
    <property type="component" value="Unassembled WGS sequence"/>
</dbReference>
<dbReference type="InterPro" id="IPR052563">
    <property type="entry name" value="FliK"/>
</dbReference>
<comment type="caution">
    <text evidence="3">The sequence shown here is derived from an EMBL/GenBank/DDBJ whole genome shotgun (WGS) entry which is preliminary data.</text>
</comment>